<dbReference type="EMBL" id="CP019607">
    <property type="protein sequence ID" value="AQP49718.1"/>
    <property type="molecule type" value="Genomic_DNA"/>
</dbReference>
<evidence type="ECO:0000256" key="3">
    <source>
        <dbReference type="ARBA" id="ARBA00023163"/>
    </source>
</evidence>
<evidence type="ECO:0000313" key="6">
    <source>
        <dbReference type="EMBL" id="AQP49718.1"/>
    </source>
</evidence>
<dbReference type="GO" id="GO:0097367">
    <property type="term" value="F:carbohydrate derivative binding"/>
    <property type="evidence" value="ECO:0007669"/>
    <property type="project" value="InterPro"/>
</dbReference>
<dbReference type="SUPFAM" id="SSF46689">
    <property type="entry name" value="Homeodomain-like"/>
    <property type="match status" value="1"/>
</dbReference>
<keyword evidence="1" id="KW-0805">Transcription regulation</keyword>
<reference evidence="6 7" key="1">
    <citation type="journal article" date="2008" name="Int. J. Syst. Evol. Microbiol.">
        <title>Tessaracoccus flavescens sp. nov., isolated from marine sediment.</title>
        <authorList>
            <person name="Lee D.W."/>
            <person name="Lee S.D."/>
        </authorList>
    </citation>
    <scope>NUCLEOTIDE SEQUENCE [LARGE SCALE GENOMIC DNA]</scope>
    <source>
        <strain evidence="6 7">SST-39T</strain>
    </source>
</reference>
<dbReference type="OrthoDB" id="370421at2"/>
<dbReference type="GO" id="GO:0003677">
    <property type="term" value="F:DNA binding"/>
    <property type="evidence" value="ECO:0007669"/>
    <property type="project" value="UniProtKB-KW"/>
</dbReference>
<gene>
    <name evidence="6" type="ORF">BW733_01595</name>
</gene>
<dbReference type="PROSITE" id="PS51071">
    <property type="entry name" value="HTH_RPIR"/>
    <property type="match status" value="1"/>
</dbReference>
<dbReference type="InterPro" id="IPR009057">
    <property type="entry name" value="Homeodomain-like_sf"/>
</dbReference>
<dbReference type="InterPro" id="IPR036388">
    <property type="entry name" value="WH-like_DNA-bd_sf"/>
</dbReference>
<keyword evidence="2" id="KW-0238">DNA-binding</keyword>
<protein>
    <submittedName>
        <fullName evidence="6">Transcriptional regulator</fullName>
    </submittedName>
</protein>
<evidence type="ECO:0000313" key="7">
    <source>
        <dbReference type="Proteomes" id="UP000188235"/>
    </source>
</evidence>
<dbReference type="Gene3D" id="1.10.10.10">
    <property type="entry name" value="Winged helix-like DNA-binding domain superfamily/Winged helix DNA-binding domain"/>
    <property type="match status" value="1"/>
</dbReference>
<dbReference type="Pfam" id="PF01380">
    <property type="entry name" value="SIS"/>
    <property type="match status" value="1"/>
</dbReference>
<dbReference type="PROSITE" id="PS51464">
    <property type="entry name" value="SIS"/>
    <property type="match status" value="1"/>
</dbReference>
<dbReference type="Gene3D" id="3.40.50.10490">
    <property type="entry name" value="Glucose-6-phosphate isomerase like protein, domain 1"/>
    <property type="match status" value="1"/>
</dbReference>
<keyword evidence="7" id="KW-1185">Reference proteome</keyword>
<dbReference type="STRING" id="399497.BW733_01595"/>
<dbReference type="AlphaFoldDB" id="A0A1Q2CUD9"/>
<dbReference type="InterPro" id="IPR000281">
    <property type="entry name" value="HTH_RpiR"/>
</dbReference>
<dbReference type="CDD" id="cd05013">
    <property type="entry name" value="SIS_RpiR"/>
    <property type="match status" value="1"/>
</dbReference>
<dbReference type="InterPro" id="IPR001347">
    <property type="entry name" value="SIS_dom"/>
</dbReference>
<dbReference type="PANTHER" id="PTHR30514">
    <property type="entry name" value="GLUCOKINASE"/>
    <property type="match status" value="1"/>
</dbReference>
<dbReference type="GO" id="GO:1901135">
    <property type="term" value="P:carbohydrate derivative metabolic process"/>
    <property type="evidence" value="ECO:0007669"/>
    <property type="project" value="InterPro"/>
</dbReference>
<organism evidence="6 7">
    <name type="scientific">Tessaracoccus flavescens</name>
    <dbReference type="NCBI Taxonomy" id="399497"/>
    <lineage>
        <taxon>Bacteria</taxon>
        <taxon>Bacillati</taxon>
        <taxon>Actinomycetota</taxon>
        <taxon>Actinomycetes</taxon>
        <taxon>Propionibacteriales</taxon>
        <taxon>Propionibacteriaceae</taxon>
        <taxon>Tessaracoccus</taxon>
    </lineage>
</organism>
<dbReference type="RefSeq" id="WP_077347286.1">
    <property type="nucleotide sequence ID" value="NZ_CP019607.1"/>
</dbReference>
<dbReference type="InterPro" id="IPR035472">
    <property type="entry name" value="RpiR-like_SIS"/>
</dbReference>
<accession>A0A1Q2CUD9</accession>
<evidence type="ECO:0000256" key="2">
    <source>
        <dbReference type="ARBA" id="ARBA00023125"/>
    </source>
</evidence>
<dbReference type="SUPFAM" id="SSF53697">
    <property type="entry name" value="SIS domain"/>
    <property type="match status" value="1"/>
</dbReference>
<evidence type="ECO:0000256" key="1">
    <source>
        <dbReference type="ARBA" id="ARBA00023015"/>
    </source>
</evidence>
<dbReference type="InterPro" id="IPR046348">
    <property type="entry name" value="SIS_dom_sf"/>
</dbReference>
<evidence type="ECO:0000259" key="5">
    <source>
        <dbReference type="PROSITE" id="PS51464"/>
    </source>
</evidence>
<dbReference type="InterPro" id="IPR047640">
    <property type="entry name" value="RpiR-like"/>
</dbReference>
<dbReference type="GO" id="GO:0003700">
    <property type="term" value="F:DNA-binding transcription factor activity"/>
    <property type="evidence" value="ECO:0007669"/>
    <property type="project" value="InterPro"/>
</dbReference>
<keyword evidence="3" id="KW-0804">Transcription</keyword>
<dbReference type="Proteomes" id="UP000188235">
    <property type="component" value="Chromosome"/>
</dbReference>
<evidence type="ECO:0000259" key="4">
    <source>
        <dbReference type="PROSITE" id="PS51071"/>
    </source>
</evidence>
<dbReference type="PANTHER" id="PTHR30514:SF1">
    <property type="entry name" value="HTH-TYPE TRANSCRIPTIONAL REGULATOR HEXR-RELATED"/>
    <property type="match status" value="1"/>
</dbReference>
<dbReference type="Pfam" id="PF01418">
    <property type="entry name" value="HTH_6"/>
    <property type="match status" value="1"/>
</dbReference>
<proteinExistence type="predicted"/>
<sequence length="289" mass="30667">MDDVIDRIRRAVHTLRPAEARVARAVLDDPDAALTSTVASLAANAEASQASVVRFARALGFSGLPELRIALARELSRRQVELERSDIAEGQINSTDSLADVVTKLAFHEARSIEQTARLIDHADLDTVAHAIAEASQTCAIGVGASGLAAGDLAQKLQRIGLMCQYSPDTHVQLTQAALASPDSVLVAFSFGGSTVEVYRSVKLARARGALTVAVTNAPESPVAKAADIVLLTSAREAQLRAAALASRMAQLAVVDFLFVRVAQLRFDDLESALEATRVAVLEQHRVEG</sequence>
<dbReference type="KEGG" id="tfa:BW733_01595"/>
<name>A0A1Q2CUD9_9ACTN</name>
<feature type="domain" description="SIS" evidence="5">
    <location>
        <begin position="128"/>
        <end position="268"/>
    </location>
</feature>
<feature type="domain" description="HTH rpiR-type" evidence="4">
    <location>
        <begin position="2"/>
        <end position="78"/>
    </location>
</feature>